<organism evidence="2 4">
    <name type="scientific">Laodelphax striatellus</name>
    <name type="common">Small brown planthopper</name>
    <name type="synonym">Delphax striatella</name>
    <dbReference type="NCBI Taxonomy" id="195883"/>
    <lineage>
        <taxon>Eukaryota</taxon>
        <taxon>Metazoa</taxon>
        <taxon>Ecdysozoa</taxon>
        <taxon>Arthropoda</taxon>
        <taxon>Hexapoda</taxon>
        <taxon>Insecta</taxon>
        <taxon>Pterygota</taxon>
        <taxon>Neoptera</taxon>
        <taxon>Paraneoptera</taxon>
        <taxon>Hemiptera</taxon>
        <taxon>Auchenorrhyncha</taxon>
        <taxon>Fulgoroidea</taxon>
        <taxon>Delphacidae</taxon>
        <taxon>Criomorphinae</taxon>
        <taxon>Laodelphax</taxon>
    </lineage>
</organism>
<gene>
    <name evidence="2" type="ORF">LSTR_LSTR012038</name>
    <name evidence="3" type="ORF">LSTR_LSTR017634</name>
</gene>
<dbReference type="AlphaFoldDB" id="A0A482WRT0"/>
<sequence>MRGAVDALDQVLICTPGKDKIGRSRVRRNKAPAGSRVRGSCCGCRFDMRPRNHTPLLANQTEPVQLKRGRRCGQHTHPTTT</sequence>
<evidence type="ECO:0000313" key="2">
    <source>
        <dbReference type="EMBL" id="RZF35740.1"/>
    </source>
</evidence>
<dbReference type="InParanoid" id="A0A482WRT0"/>
<accession>A0A482WRT0</accession>
<evidence type="ECO:0000313" key="3">
    <source>
        <dbReference type="EMBL" id="RZF42803.1"/>
    </source>
</evidence>
<reference evidence="2 4" key="1">
    <citation type="journal article" date="2017" name="Gigascience">
        <title>Genome sequence of the small brown planthopper, Laodelphax striatellus.</title>
        <authorList>
            <person name="Zhu J."/>
            <person name="Jiang F."/>
            <person name="Wang X."/>
            <person name="Yang P."/>
            <person name="Bao Y."/>
            <person name="Zhao W."/>
            <person name="Wang W."/>
            <person name="Lu H."/>
            <person name="Wang Q."/>
            <person name="Cui N."/>
            <person name="Li J."/>
            <person name="Chen X."/>
            <person name="Luo L."/>
            <person name="Yu J."/>
            <person name="Kang L."/>
            <person name="Cui F."/>
        </authorList>
    </citation>
    <scope>NUCLEOTIDE SEQUENCE [LARGE SCALE GENOMIC DNA]</scope>
    <source>
        <strain evidence="2">Lst14</strain>
        <tissue evidence="2">Whole body</tissue>
    </source>
</reference>
<name>A0A482WRT0_LAOST</name>
<dbReference type="EMBL" id="QKKF02014001">
    <property type="protein sequence ID" value="RZF42803.1"/>
    <property type="molecule type" value="Genomic_DNA"/>
</dbReference>
<keyword evidence="4" id="KW-1185">Reference proteome</keyword>
<protein>
    <submittedName>
        <fullName evidence="2">Uncharacterized protein</fullName>
    </submittedName>
</protein>
<feature type="region of interest" description="Disordered" evidence="1">
    <location>
        <begin position="52"/>
        <end position="81"/>
    </location>
</feature>
<evidence type="ECO:0000313" key="4">
    <source>
        <dbReference type="Proteomes" id="UP000291343"/>
    </source>
</evidence>
<dbReference type="EMBL" id="QKKF02027609">
    <property type="protein sequence ID" value="RZF35740.1"/>
    <property type="molecule type" value="Genomic_DNA"/>
</dbReference>
<comment type="caution">
    <text evidence="2">The sequence shown here is derived from an EMBL/GenBank/DDBJ whole genome shotgun (WGS) entry which is preliminary data.</text>
</comment>
<proteinExistence type="predicted"/>
<reference evidence="2" key="2">
    <citation type="submission" date="2019-02" db="EMBL/GenBank/DDBJ databases">
        <authorList>
            <person name="Zhu J."/>
            <person name="Jiang F."/>
            <person name="Wang X."/>
            <person name="Yang P."/>
            <person name="Bao Y."/>
            <person name="Zhao W."/>
            <person name="Wang W."/>
            <person name="Lu H."/>
            <person name="Wang Q."/>
            <person name="Cui N."/>
            <person name="Li J."/>
            <person name="Chen X."/>
            <person name="Luo L."/>
            <person name="Yu J."/>
            <person name="Kang L."/>
            <person name="Cui F."/>
        </authorList>
    </citation>
    <scope>NUCLEOTIDE SEQUENCE</scope>
    <source>
        <strain evidence="2">Lst14</strain>
        <tissue evidence="2">Whole body</tissue>
    </source>
</reference>
<evidence type="ECO:0000256" key="1">
    <source>
        <dbReference type="SAM" id="MobiDB-lite"/>
    </source>
</evidence>
<dbReference type="Proteomes" id="UP000291343">
    <property type="component" value="Unassembled WGS sequence"/>
</dbReference>